<feature type="signal peptide" evidence="4">
    <location>
        <begin position="1"/>
        <end position="22"/>
    </location>
</feature>
<dbReference type="AlphaFoldDB" id="A0A246GKY2"/>
<dbReference type="Proteomes" id="UP000197768">
    <property type="component" value="Unassembled WGS sequence"/>
</dbReference>
<dbReference type="InterPro" id="IPR005632">
    <property type="entry name" value="Chaperone_Skp"/>
</dbReference>
<protein>
    <submittedName>
        <fullName evidence="5">OmpH family outer membrane protein</fullName>
    </submittedName>
</protein>
<dbReference type="InterPro" id="IPR024930">
    <property type="entry name" value="Skp_dom_sf"/>
</dbReference>
<dbReference type="EMBL" id="JAZGZR010000021">
    <property type="protein sequence ID" value="MFK7050084.1"/>
    <property type="molecule type" value="Genomic_DNA"/>
</dbReference>
<gene>
    <name evidence="6" type="ORF">BWK59_06195</name>
    <name evidence="5" type="ORF">V3Q77_09335</name>
</gene>
<sequence>MKQLKSLLIATVMFLGMSEMNAQSKTAHIDVQQLLSKMPEMTTAKAQLETLSKSLDAEYSKMVTEYQTKMKKYESEAQTAGDAENEKRAKEMQDMGQRIQQYRDNAQKQISDKETEIVKPIMEKAKAAVIKVARAKGFQYVMDSSALILADGPNLFEDVKKELKF</sequence>
<keyword evidence="8" id="KW-1185">Reference proteome</keyword>
<comment type="caution">
    <text evidence="6">The sequence shown here is derived from an EMBL/GenBank/DDBJ whole genome shotgun (WGS) entry which is preliminary data.</text>
</comment>
<evidence type="ECO:0000256" key="4">
    <source>
        <dbReference type="SAM" id="SignalP"/>
    </source>
</evidence>
<reference evidence="5 8" key="2">
    <citation type="submission" date="2024-02" db="EMBL/GenBank/DDBJ databases">
        <title>Comparative Genomic Analysis of Flavobacterium Species Causing Columnaris Disease of Freshwater Fish in Thailand: Insights into Virulence and Resistance Mechanisms.</title>
        <authorList>
            <person name="Nguyen D."/>
            <person name="Chokmangmeepisarn P."/>
            <person name="Khianchaikhan K."/>
            <person name="Morishita M."/>
            <person name="Bunnoy A."/>
            <person name="Rodkhum C."/>
        </authorList>
    </citation>
    <scope>NUCLEOTIDE SEQUENCE [LARGE SCALE GENOMIC DNA]</scope>
    <source>
        <strain evidence="5 8">KCRT2007</strain>
    </source>
</reference>
<evidence type="ECO:0000313" key="5">
    <source>
        <dbReference type="EMBL" id="MFK7050084.1"/>
    </source>
</evidence>
<evidence type="ECO:0000313" key="7">
    <source>
        <dbReference type="Proteomes" id="UP000197768"/>
    </source>
</evidence>
<evidence type="ECO:0000256" key="3">
    <source>
        <dbReference type="SAM" id="MobiDB-lite"/>
    </source>
</evidence>
<dbReference type="Proteomes" id="UP001621813">
    <property type="component" value="Unassembled WGS sequence"/>
</dbReference>
<name>A0A246GKY2_9FLAO</name>
<dbReference type="GO" id="GO:0051082">
    <property type="term" value="F:unfolded protein binding"/>
    <property type="evidence" value="ECO:0007669"/>
    <property type="project" value="InterPro"/>
</dbReference>
<dbReference type="GO" id="GO:0050821">
    <property type="term" value="P:protein stabilization"/>
    <property type="evidence" value="ECO:0007669"/>
    <property type="project" value="TreeGrafter"/>
</dbReference>
<evidence type="ECO:0000313" key="6">
    <source>
        <dbReference type="EMBL" id="OWP84264.1"/>
    </source>
</evidence>
<accession>A0A246GKY2</accession>
<dbReference type="Gene3D" id="3.30.910.20">
    <property type="entry name" value="Skp domain"/>
    <property type="match status" value="1"/>
</dbReference>
<feature type="chain" id="PRO_5012715623" evidence="4">
    <location>
        <begin position="23"/>
        <end position="165"/>
    </location>
</feature>
<dbReference type="RefSeq" id="WP_164849123.1">
    <property type="nucleotide sequence ID" value="NZ_CP097869.1"/>
</dbReference>
<reference evidence="6 7" key="1">
    <citation type="journal article" date="2017" name="Infect. Genet. Evol.">
        <title>Comparative genome analysis of fish pathogen Flavobacterium columnare reveals extensive sequence diversity within the species.</title>
        <authorList>
            <person name="Kayansamruaj P."/>
            <person name="Dong H.T."/>
            <person name="Hirono I."/>
            <person name="Kondo H."/>
            <person name="Senapin S."/>
            <person name="Rodkhum C."/>
        </authorList>
    </citation>
    <scope>NUCLEOTIDE SEQUENCE [LARGE SCALE GENOMIC DNA]</scope>
    <source>
        <strain evidence="6 7">1215</strain>
    </source>
</reference>
<dbReference type="PANTHER" id="PTHR35089">
    <property type="entry name" value="CHAPERONE PROTEIN SKP"/>
    <property type="match status" value="1"/>
</dbReference>
<dbReference type="Pfam" id="PF03938">
    <property type="entry name" value="OmpH"/>
    <property type="match status" value="1"/>
</dbReference>
<proteinExistence type="inferred from homology"/>
<dbReference type="EMBL" id="MTCZ01000045">
    <property type="protein sequence ID" value="OWP84264.1"/>
    <property type="molecule type" value="Genomic_DNA"/>
</dbReference>
<evidence type="ECO:0000256" key="2">
    <source>
        <dbReference type="ARBA" id="ARBA00022729"/>
    </source>
</evidence>
<keyword evidence="2 4" id="KW-0732">Signal</keyword>
<evidence type="ECO:0000256" key="1">
    <source>
        <dbReference type="ARBA" id="ARBA00009091"/>
    </source>
</evidence>
<dbReference type="SMART" id="SM00935">
    <property type="entry name" value="OmpH"/>
    <property type="match status" value="1"/>
</dbReference>
<feature type="region of interest" description="Disordered" evidence="3">
    <location>
        <begin position="73"/>
        <end position="95"/>
    </location>
</feature>
<organism evidence="6 7">
    <name type="scientific">Flavobacterium davisii</name>
    <dbReference type="NCBI Taxonomy" id="2906077"/>
    <lineage>
        <taxon>Bacteria</taxon>
        <taxon>Pseudomonadati</taxon>
        <taxon>Bacteroidota</taxon>
        <taxon>Flavobacteriia</taxon>
        <taxon>Flavobacteriales</taxon>
        <taxon>Flavobacteriaceae</taxon>
        <taxon>Flavobacterium</taxon>
    </lineage>
</organism>
<dbReference type="GO" id="GO:0005829">
    <property type="term" value="C:cytosol"/>
    <property type="evidence" value="ECO:0007669"/>
    <property type="project" value="TreeGrafter"/>
</dbReference>
<dbReference type="PANTHER" id="PTHR35089:SF1">
    <property type="entry name" value="CHAPERONE PROTEIN SKP"/>
    <property type="match status" value="1"/>
</dbReference>
<evidence type="ECO:0000313" key="8">
    <source>
        <dbReference type="Proteomes" id="UP001621813"/>
    </source>
</evidence>
<dbReference type="SUPFAM" id="SSF111384">
    <property type="entry name" value="OmpH-like"/>
    <property type="match status" value="1"/>
</dbReference>
<feature type="compositionally biased region" description="Basic and acidic residues" evidence="3">
    <location>
        <begin position="84"/>
        <end position="93"/>
    </location>
</feature>
<comment type="similarity">
    <text evidence="1">Belongs to the Skp family.</text>
</comment>